<feature type="compositionally biased region" description="Acidic residues" evidence="1">
    <location>
        <begin position="374"/>
        <end position="392"/>
    </location>
</feature>
<feature type="compositionally biased region" description="Basic and acidic residues" evidence="1">
    <location>
        <begin position="410"/>
        <end position="419"/>
    </location>
</feature>
<feature type="chain" id="PRO_5043664864" evidence="2">
    <location>
        <begin position="16"/>
        <end position="565"/>
    </location>
</feature>
<feature type="compositionally biased region" description="Acidic residues" evidence="1">
    <location>
        <begin position="344"/>
        <end position="358"/>
    </location>
</feature>
<comment type="caution">
    <text evidence="3">The sequence shown here is derived from an EMBL/GenBank/DDBJ whole genome shotgun (WGS) entry which is preliminary data.</text>
</comment>
<feature type="region of interest" description="Disordered" evidence="1">
    <location>
        <begin position="442"/>
        <end position="463"/>
    </location>
</feature>
<dbReference type="AlphaFoldDB" id="A0AAV9V9Q0"/>
<feature type="compositionally biased region" description="Low complexity" evidence="1">
    <location>
        <begin position="95"/>
        <end position="106"/>
    </location>
</feature>
<protein>
    <submittedName>
        <fullName evidence="3">Uncharacterized protein</fullName>
    </submittedName>
</protein>
<gene>
    <name evidence="3" type="ORF">TWF730_007305</name>
</gene>
<dbReference type="Proteomes" id="UP001373714">
    <property type="component" value="Unassembled WGS sequence"/>
</dbReference>
<evidence type="ECO:0000256" key="1">
    <source>
        <dbReference type="SAM" id="MobiDB-lite"/>
    </source>
</evidence>
<name>A0AAV9V9Q0_9PEZI</name>
<feature type="region of interest" description="Disordered" evidence="1">
    <location>
        <begin position="335"/>
        <end position="419"/>
    </location>
</feature>
<accession>A0AAV9V9Q0</accession>
<sequence length="565" mass="62760">MSNYFVVVLVLGVQAGEVDLPQRVFPIADDITPPPPPPPRALRARQTRPRANNPPNPQPRTGRARRAAPRQTAPSNQLVLQRQGRGPAPPRSNRRAPLARQPALPANERGATLVARRRGPVRGQGRQQLPGSNSQARSAHAQFQAMQAARAALARRAGGASRLCTCSLRPGDPRKPPACICKFLEHELHVGARMPKFTLSVRRDVFYIICAIFHNPSESYNQWKDAILHHFVCEGDRDYGRASNLVSSLLGRFHRSVYNNRLLNLRPGESWEIYDRKFFMSNSMVKRANFVAVRGEILNSPGRTLINPSDIDRTSVYDTEDDFYNDAHWNEEGYHGGNYHDDNNDHDDEYGHDDEYDDYGYGHDDESGGGGEDGNGEEEEDVIDGAGNEENEEHQGLEEHVEESEGNYHNNDEGDKTELESLSGVSRSIPIGFSGQAVPYLPQSSGAANPESGPILPRTDGDINRNTYGEERQFLRPEHYHHHRYHGHYGNPVGNSGTGYSYPENRSVASGITSASANITAPAPVVVDFLNRWAPTVSRQRGEIKISRHGSATIKFGESPPRRPN</sequence>
<proteinExistence type="predicted"/>
<reference evidence="3 4" key="1">
    <citation type="submission" date="2019-10" db="EMBL/GenBank/DDBJ databases">
        <authorList>
            <person name="Palmer J.M."/>
        </authorList>
    </citation>
    <scope>NUCLEOTIDE SEQUENCE [LARGE SCALE GENOMIC DNA]</scope>
    <source>
        <strain evidence="3 4">TWF730</strain>
    </source>
</reference>
<evidence type="ECO:0000313" key="4">
    <source>
        <dbReference type="Proteomes" id="UP001373714"/>
    </source>
</evidence>
<dbReference type="EMBL" id="JAVHNS010000004">
    <property type="protein sequence ID" value="KAK6357949.1"/>
    <property type="molecule type" value="Genomic_DNA"/>
</dbReference>
<feature type="region of interest" description="Disordered" evidence="1">
    <location>
        <begin position="28"/>
        <end position="143"/>
    </location>
</feature>
<evidence type="ECO:0000256" key="2">
    <source>
        <dbReference type="SAM" id="SignalP"/>
    </source>
</evidence>
<organism evidence="3 4">
    <name type="scientific">Orbilia blumenaviensis</name>
    <dbReference type="NCBI Taxonomy" id="1796055"/>
    <lineage>
        <taxon>Eukaryota</taxon>
        <taxon>Fungi</taxon>
        <taxon>Dikarya</taxon>
        <taxon>Ascomycota</taxon>
        <taxon>Pezizomycotina</taxon>
        <taxon>Orbiliomycetes</taxon>
        <taxon>Orbiliales</taxon>
        <taxon>Orbiliaceae</taxon>
        <taxon>Orbilia</taxon>
    </lineage>
</organism>
<keyword evidence="4" id="KW-1185">Reference proteome</keyword>
<keyword evidence="2" id="KW-0732">Signal</keyword>
<feature type="signal peptide" evidence="2">
    <location>
        <begin position="1"/>
        <end position="15"/>
    </location>
</feature>
<evidence type="ECO:0000313" key="3">
    <source>
        <dbReference type="EMBL" id="KAK6357949.1"/>
    </source>
</evidence>
<feature type="region of interest" description="Disordered" evidence="1">
    <location>
        <begin position="541"/>
        <end position="565"/>
    </location>
</feature>